<dbReference type="PANTHER" id="PTHR43584:SF3">
    <property type="entry name" value="BIFUNCTIONAL PROTEIN GLMU"/>
    <property type="match status" value="1"/>
</dbReference>
<dbReference type="PANTHER" id="PTHR43584">
    <property type="entry name" value="NUCLEOTIDYL TRANSFERASE"/>
    <property type="match status" value="1"/>
</dbReference>
<keyword evidence="4" id="KW-0548">Nucleotidyltransferase</keyword>
<evidence type="ECO:0000256" key="3">
    <source>
        <dbReference type="ARBA" id="ARBA00022679"/>
    </source>
</evidence>
<evidence type="ECO:0000259" key="9">
    <source>
        <dbReference type="Pfam" id="PF12804"/>
    </source>
</evidence>
<dbReference type="EMBL" id="CP048620">
    <property type="protein sequence ID" value="QPJ66368.1"/>
    <property type="molecule type" value="Genomic_DNA"/>
</dbReference>
<dbReference type="InterPro" id="IPR029044">
    <property type="entry name" value="Nucleotide-diphossugar_trans"/>
</dbReference>
<evidence type="ECO:0000313" key="11">
    <source>
        <dbReference type="Proteomes" id="UP000594464"/>
    </source>
</evidence>
<accession>A0A7T0C4L1</accession>
<protein>
    <submittedName>
        <fullName evidence="10">NTP transferase domain-containing protein</fullName>
    </submittedName>
</protein>
<proteinExistence type="inferred from homology"/>
<evidence type="ECO:0000256" key="2">
    <source>
        <dbReference type="ARBA" id="ARBA00007947"/>
    </source>
</evidence>
<comment type="function">
    <text evidence="8">Catalyzes the last two sequential reactions in the de novo biosynthetic pathway for UDP-N-acetylglucosamine (UDP-GlcNAc). The C-terminal domain catalyzes the transfer of acetyl group from acetyl coenzyme A to glucosamine-1-phosphate (GlcN-1-P) to produce N-acetylglucosamine-1-phosphate (GlcNAc-1-P), which is converted into UDP-GlcNAc by the transfer of uridine 5-monophosphate (from uridine 5-triphosphate), a reaction catalyzed by the N-terminal domain.</text>
</comment>
<evidence type="ECO:0000256" key="6">
    <source>
        <dbReference type="ARBA" id="ARBA00048247"/>
    </source>
</evidence>
<evidence type="ECO:0000256" key="5">
    <source>
        <dbReference type="ARBA" id="ARBA00023315"/>
    </source>
</evidence>
<dbReference type="SUPFAM" id="SSF53448">
    <property type="entry name" value="Nucleotide-diphospho-sugar transferases"/>
    <property type="match status" value="1"/>
</dbReference>
<organism evidence="10 11">
    <name type="scientific">Candidatus Nitrohelix vancouverensis</name>
    <dbReference type="NCBI Taxonomy" id="2705534"/>
    <lineage>
        <taxon>Bacteria</taxon>
        <taxon>Pseudomonadati</taxon>
        <taxon>Nitrospinota/Tectimicrobiota group</taxon>
        <taxon>Nitrospinota</taxon>
        <taxon>Nitrospinia</taxon>
        <taxon>Nitrospinales</taxon>
        <taxon>Nitrospinaceae</taxon>
        <taxon>Candidatus Nitrohelix</taxon>
    </lineage>
</organism>
<dbReference type="InterPro" id="IPR050065">
    <property type="entry name" value="GlmU-like"/>
</dbReference>
<feature type="domain" description="MobA-like NTP transferase" evidence="9">
    <location>
        <begin position="8"/>
        <end position="134"/>
    </location>
</feature>
<keyword evidence="3 10" id="KW-0808">Transferase</keyword>
<dbReference type="AlphaFoldDB" id="A0A7T0C4L1"/>
<dbReference type="GO" id="GO:0003977">
    <property type="term" value="F:UDP-N-acetylglucosamine diphosphorylase activity"/>
    <property type="evidence" value="ECO:0007669"/>
    <property type="project" value="UniProtKB-EC"/>
</dbReference>
<dbReference type="Gene3D" id="3.90.550.10">
    <property type="entry name" value="Spore Coat Polysaccharide Biosynthesis Protein SpsA, Chain A"/>
    <property type="match status" value="1"/>
</dbReference>
<dbReference type="KEGG" id="nva:G3M78_13575"/>
<reference evidence="11" key="1">
    <citation type="submission" date="2020-02" db="EMBL/GenBank/DDBJ databases">
        <title>Genomic and physiological characterization of two novel Nitrospinaceae genera.</title>
        <authorList>
            <person name="Mueller A.J."/>
            <person name="Jung M.-Y."/>
            <person name="Strachan C.R."/>
            <person name="Herbold C.W."/>
            <person name="Kirkegaard R.H."/>
            <person name="Daims H."/>
        </authorList>
    </citation>
    <scope>NUCLEOTIDE SEQUENCE [LARGE SCALE GENOMIC DNA]</scope>
</reference>
<dbReference type="CDD" id="cd02540">
    <property type="entry name" value="GT2_GlmU_N_bac"/>
    <property type="match status" value="1"/>
</dbReference>
<comment type="catalytic activity">
    <reaction evidence="7">
        <text>N-acetyl-alpha-D-glucosamine 1-phosphate + UTP + H(+) = UDP-N-acetyl-alpha-D-glucosamine + diphosphate</text>
        <dbReference type="Rhea" id="RHEA:13509"/>
        <dbReference type="ChEBI" id="CHEBI:15378"/>
        <dbReference type="ChEBI" id="CHEBI:33019"/>
        <dbReference type="ChEBI" id="CHEBI:46398"/>
        <dbReference type="ChEBI" id="CHEBI:57705"/>
        <dbReference type="ChEBI" id="CHEBI:57776"/>
        <dbReference type="EC" id="2.7.7.23"/>
    </reaction>
</comment>
<comment type="similarity">
    <text evidence="2">In the N-terminal section; belongs to the N-acetylglucosamine-1-phosphate uridyltransferase family.</text>
</comment>
<dbReference type="Proteomes" id="UP000594464">
    <property type="component" value="Chromosome"/>
</dbReference>
<sequence>MGLSNLAAIILAAGKGTRLKSPLAKVLQPLAGQPLLSYVLQAVRPLKPGATIAVIGYQAEQVREAFQGEADLQYVLQAEQLGTGHAAAQAKEVLQEFSGDLLILCGDMPFIRTETLQEMLSLRQSTKAACVMLSFIDPENQDFGRVVRGEDGSVDRIVEMRDATEQEKRVDELNAGVYCFEKELFFKALDKLDNQNAQNEYYLTDTIHLLKCEGLRVDSVLAKDTREVFGINSLDDLNKAERMVADFHPFE</sequence>
<dbReference type="Pfam" id="PF12804">
    <property type="entry name" value="NTP_transf_3"/>
    <property type="match status" value="1"/>
</dbReference>
<gene>
    <name evidence="10" type="ORF">G3M78_13575</name>
</gene>
<evidence type="ECO:0000256" key="1">
    <source>
        <dbReference type="ARBA" id="ARBA00007707"/>
    </source>
</evidence>
<comment type="catalytic activity">
    <reaction evidence="6">
        <text>alpha-D-glucosamine 1-phosphate + acetyl-CoA = N-acetyl-alpha-D-glucosamine 1-phosphate + CoA + H(+)</text>
        <dbReference type="Rhea" id="RHEA:13725"/>
        <dbReference type="ChEBI" id="CHEBI:15378"/>
        <dbReference type="ChEBI" id="CHEBI:57287"/>
        <dbReference type="ChEBI" id="CHEBI:57288"/>
        <dbReference type="ChEBI" id="CHEBI:57776"/>
        <dbReference type="ChEBI" id="CHEBI:58516"/>
        <dbReference type="EC" id="2.3.1.157"/>
    </reaction>
</comment>
<keyword evidence="5" id="KW-0012">Acyltransferase</keyword>
<evidence type="ECO:0000256" key="4">
    <source>
        <dbReference type="ARBA" id="ARBA00022695"/>
    </source>
</evidence>
<evidence type="ECO:0000313" key="10">
    <source>
        <dbReference type="EMBL" id="QPJ66368.1"/>
    </source>
</evidence>
<comment type="similarity">
    <text evidence="1">In the C-terminal section; belongs to the transferase hexapeptide repeat family.</text>
</comment>
<evidence type="ECO:0000256" key="7">
    <source>
        <dbReference type="ARBA" id="ARBA00048493"/>
    </source>
</evidence>
<evidence type="ECO:0000256" key="8">
    <source>
        <dbReference type="ARBA" id="ARBA00049628"/>
    </source>
</evidence>
<dbReference type="GO" id="GO:0019134">
    <property type="term" value="F:glucosamine-1-phosphate N-acetyltransferase activity"/>
    <property type="evidence" value="ECO:0007669"/>
    <property type="project" value="UniProtKB-EC"/>
</dbReference>
<name>A0A7T0C4L1_9BACT</name>
<dbReference type="InterPro" id="IPR025877">
    <property type="entry name" value="MobA-like_NTP_Trfase"/>
</dbReference>